<dbReference type="EMBL" id="ABVL01000005">
    <property type="protein sequence ID" value="EDY20411.1"/>
    <property type="molecule type" value="Genomic_DNA"/>
</dbReference>
<protein>
    <submittedName>
        <fullName evidence="1">Uncharacterized protein</fullName>
    </submittedName>
</protein>
<dbReference type="STRING" id="497964.CfE428DRAFT_2335"/>
<reference evidence="1 2" key="1">
    <citation type="journal article" date="2011" name="J. Bacteriol.">
        <title>Genome sequence of Chthoniobacter flavus Ellin428, an aerobic heterotrophic soil bacterium.</title>
        <authorList>
            <person name="Kant R."/>
            <person name="van Passel M.W."/>
            <person name="Palva A."/>
            <person name="Lucas S."/>
            <person name="Lapidus A."/>
            <person name="Glavina Del Rio T."/>
            <person name="Dalin E."/>
            <person name="Tice H."/>
            <person name="Bruce D."/>
            <person name="Goodwin L."/>
            <person name="Pitluck S."/>
            <person name="Larimer F.W."/>
            <person name="Land M.L."/>
            <person name="Hauser L."/>
            <person name="Sangwan P."/>
            <person name="de Vos W.M."/>
            <person name="Janssen P.H."/>
            <person name="Smidt H."/>
        </authorList>
    </citation>
    <scope>NUCLEOTIDE SEQUENCE [LARGE SCALE GENOMIC DNA]</scope>
    <source>
        <strain evidence="1 2">Ellin428</strain>
    </source>
</reference>
<gene>
    <name evidence="1" type="ORF">CfE428DRAFT_2335</name>
</gene>
<dbReference type="AlphaFoldDB" id="B4D097"/>
<organism evidence="1 2">
    <name type="scientific">Chthoniobacter flavus Ellin428</name>
    <dbReference type="NCBI Taxonomy" id="497964"/>
    <lineage>
        <taxon>Bacteria</taxon>
        <taxon>Pseudomonadati</taxon>
        <taxon>Verrucomicrobiota</taxon>
        <taxon>Spartobacteria</taxon>
        <taxon>Chthoniobacterales</taxon>
        <taxon>Chthoniobacteraceae</taxon>
        <taxon>Chthoniobacter</taxon>
    </lineage>
</organism>
<accession>B4D097</accession>
<proteinExistence type="predicted"/>
<keyword evidence="2" id="KW-1185">Reference proteome</keyword>
<evidence type="ECO:0000313" key="2">
    <source>
        <dbReference type="Proteomes" id="UP000005824"/>
    </source>
</evidence>
<comment type="caution">
    <text evidence="1">The sequence shown here is derived from an EMBL/GenBank/DDBJ whole genome shotgun (WGS) entry which is preliminary data.</text>
</comment>
<sequence length="80" mass="9130">MSASPTIQQSLVAALRERLAVIADREWYARDPAGHLERLRAVSEQIAALQQQLPPPVDPQLRHYFERCSYDKALAFLEAR</sequence>
<dbReference type="InParanoid" id="B4D097"/>
<evidence type="ECO:0000313" key="1">
    <source>
        <dbReference type="EMBL" id="EDY20411.1"/>
    </source>
</evidence>
<dbReference type="RefSeq" id="WP_006979660.1">
    <property type="nucleotide sequence ID" value="NZ_ABVL01000005.1"/>
</dbReference>
<dbReference type="Proteomes" id="UP000005824">
    <property type="component" value="Unassembled WGS sequence"/>
</dbReference>
<name>B4D097_9BACT</name>